<keyword evidence="1" id="KW-0540">Nuclease</keyword>
<keyword evidence="3" id="KW-0227">DNA damage</keyword>
<dbReference type="OrthoDB" id="9801520at2"/>
<evidence type="ECO:0000256" key="6">
    <source>
        <dbReference type="ARBA" id="ARBA00029466"/>
    </source>
</evidence>
<accession>A0A5N6S5U2</accession>
<dbReference type="Gene3D" id="3.40.960.10">
    <property type="entry name" value="VSR Endonuclease"/>
    <property type="match status" value="1"/>
</dbReference>
<evidence type="ECO:0000256" key="2">
    <source>
        <dbReference type="ARBA" id="ARBA00022759"/>
    </source>
</evidence>
<evidence type="ECO:0000256" key="3">
    <source>
        <dbReference type="ARBA" id="ARBA00022763"/>
    </source>
</evidence>
<dbReference type="InterPro" id="IPR011335">
    <property type="entry name" value="Restrct_endonuc-II-like"/>
</dbReference>
<dbReference type="SUPFAM" id="SSF52980">
    <property type="entry name" value="Restriction endonuclease-like"/>
    <property type="match status" value="1"/>
</dbReference>
<dbReference type="GO" id="GO:0006298">
    <property type="term" value="P:mismatch repair"/>
    <property type="evidence" value="ECO:0007669"/>
    <property type="project" value="InterPro"/>
</dbReference>
<dbReference type="AlphaFoldDB" id="A0A5N6S5U2"/>
<organism evidence="8 9">
    <name type="scientific">Bifidobacterium tibiigranuli</name>
    <dbReference type="NCBI Taxonomy" id="2172043"/>
    <lineage>
        <taxon>Bacteria</taxon>
        <taxon>Bacillati</taxon>
        <taxon>Actinomycetota</taxon>
        <taxon>Actinomycetes</taxon>
        <taxon>Bifidobacteriales</taxon>
        <taxon>Bifidobacteriaceae</taxon>
        <taxon>Bifidobacterium</taxon>
    </lineage>
</organism>
<gene>
    <name evidence="8" type="ORF">DDE84_06150</name>
</gene>
<evidence type="ECO:0000313" key="8">
    <source>
        <dbReference type="EMBL" id="KAE8128460.1"/>
    </source>
</evidence>
<dbReference type="Pfam" id="PF03852">
    <property type="entry name" value="Vsr"/>
    <property type="match status" value="1"/>
</dbReference>
<feature type="compositionally biased region" description="Basic residues" evidence="7">
    <location>
        <begin position="47"/>
        <end position="63"/>
    </location>
</feature>
<dbReference type="Proteomes" id="UP000325415">
    <property type="component" value="Unassembled WGS sequence"/>
</dbReference>
<comment type="caution">
    <text evidence="8">The sequence shown here is derived from an EMBL/GenBank/DDBJ whole genome shotgun (WGS) entry which is preliminary data.</text>
</comment>
<evidence type="ECO:0000256" key="1">
    <source>
        <dbReference type="ARBA" id="ARBA00022722"/>
    </source>
</evidence>
<evidence type="ECO:0000256" key="5">
    <source>
        <dbReference type="ARBA" id="ARBA00023204"/>
    </source>
</evidence>
<reference evidence="8 9" key="1">
    <citation type="submission" date="2018-04" db="EMBL/GenBank/DDBJ databases">
        <authorList>
            <person name="Eckel V.P."/>
            <person name="Vogel R.F."/>
        </authorList>
    </citation>
    <scope>NUCLEOTIDE SEQUENCE [LARGE SCALE GENOMIC DNA]</scope>
    <source>
        <strain evidence="9">TMW 2.1764</strain>
    </source>
</reference>
<protein>
    <submittedName>
        <fullName evidence="8">Very short patch repair endonuclease</fullName>
    </submittedName>
</protein>
<keyword evidence="2 8" id="KW-0255">Endonuclease</keyword>
<dbReference type="GO" id="GO:0004519">
    <property type="term" value="F:endonuclease activity"/>
    <property type="evidence" value="ECO:0007669"/>
    <property type="project" value="UniProtKB-KW"/>
</dbReference>
<dbReference type="EMBL" id="QDAG01000005">
    <property type="protein sequence ID" value="KAE8128460.1"/>
    <property type="molecule type" value="Genomic_DNA"/>
</dbReference>
<evidence type="ECO:0000313" key="9">
    <source>
        <dbReference type="Proteomes" id="UP000325415"/>
    </source>
</evidence>
<feature type="region of interest" description="Disordered" evidence="7">
    <location>
        <begin position="1"/>
        <end position="79"/>
    </location>
</feature>
<dbReference type="CDD" id="cd00221">
    <property type="entry name" value="Vsr"/>
    <property type="match status" value="1"/>
</dbReference>
<evidence type="ECO:0000256" key="4">
    <source>
        <dbReference type="ARBA" id="ARBA00022801"/>
    </source>
</evidence>
<name>A0A5N6S5U2_9BIFI</name>
<sequence length="214" mass="24803">MGVVNEAEESIVQGETPDSGGALSSTEEVEAIKAVSPSQSASLSKPRSAKRKKNRKKSLKKERKPRERAEKYARGTRSYTMSHIHGKDTAIEVEVRRYLFSRGLRFRKNDKRYPGHPDVVLPKWHVIVFVNGCFWHAHEHCAKHTMPKSNVEYWSAKLLRNRERDHEQHAKLAAMGWRVIDVWECELEKNVREERLTRLYDEITEEATTQLPAD</sequence>
<dbReference type="InterPro" id="IPR004603">
    <property type="entry name" value="DNA_mismatch_endonuc_vsr"/>
</dbReference>
<keyword evidence="9" id="KW-1185">Reference proteome</keyword>
<keyword evidence="4" id="KW-0378">Hydrolase</keyword>
<evidence type="ECO:0000256" key="7">
    <source>
        <dbReference type="SAM" id="MobiDB-lite"/>
    </source>
</evidence>
<comment type="similarity">
    <text evidence="6">Belongs to the Vsr family.</text>
</comment>
<feature type="compositionally biased region" description="Basic and acidic residues" evidence="7">
    <location>
        <begin position="64"/>
        <end position="73"/>
    </location>
</feature>
<dbReference type="NCBIfam" id="TIGR00632">
    <property type="entry name" value="vsr"/>
    <property type="match status" value="1"/>
</dbReference>
<keyword evidence="5" id="KW-0234">DNA repair</keyword>
<dbReference type="GO" id="GO:0016787">
    <property type="term" value="F:hydrolase activity"/>
    <property type="evidence" value="ECO:0007669"/>
    <property type="project" value="UniProtKB-KW"/>
</dbReference>
<proteinExistence type="inferred from homology"/>